<organism evidence="11 12">
    <name type="scientific">Megalops atlanticus</name>
    <name type="common">Tarpon</name>
    <name type="synonym">Clupea gigantea</name>
    <dbReference type="NCBI Taxonomy" id="7932"/>
    <lineage>
        <taxon>Eukaryota</taxon>
        <taxon>Metazoa</taxon>
        <taxon>Chordata</taxon>
        <taxon>Craniata</taxon>
        <taxon>Vertebrata</taxon>
        <taxon>Euteleostomi</taxon>
        <taxon>Actinopterygii</taxon>
        <taxon>Neopterygii</taxon>
        <taxon>Teleostei</taxon>
        <taxon>Elopiformes</taxon>
        <taxon>Megalopidae</taxon>
        <taxon>Megalops</taxon>
    </lineage>
</organism>
<evidence type="ECO:0000256" key="7">
    <source>
        <dbReference type="PROSITE-ProRule" id="PRU00196"/>
    </source>
</evidence>
<accession>A0A9D3PAQ6</accession>
<dbReference type="OrthoDB" id="8893633at2759"/>
<reference evidence="11" key="1">
    <citation type="submission" date="2021-01" db="EMBL/GenBank/DDBJ databases">
        <authorList>
            <person name="Zahm M."/>
            <person name="Roques C."/>
            <person name="Cabau C."/>
            <person name="Klopp C."/>
            <person name="Donnadieu C."/>
            <person name="Jouanno E."/>
            <person name="Lampietro C."/>
            <person name="Louis A."/>
            <person name="Herpin A."/>
            <person name="Echchiki A."/>
            <person name="Berthelot C."/>
            <person name="Parey E."/>
            <person name="Roest-Crollius H."/>
            <person name="Braasch I."/>
            <person name="Postlethwait J."/>
            <person name="Bobe J."/>
            <person name="Montfort J."/>
            <person name="Bouchez O."/>
            <person name="Begum T."/>
            <person name="Mejri S."/>
            <person name="Adams A."/>
            <person name="Chen W.-J."/>
            <person name="Guiguen Y."/>
        </authorList>
    </citation>
    <scope>NUCLEOTIDE SEQUENCE</scope>
    <source>
        <strain evidence="11">YG-15Mar2019-1</strain>
        <tissue evidence="11">Brain</tissue>
    </source>
</reference>
<evidence type="ECO:0000313" key="11">
    <source>
        <dbReference type="EMBL" id="KAG7455921.1"/>
    </source>
</evidence>
<dbReference type="GO" id="GO:0031638">
    <property type="term" value="P:zymogen activation"/>
    <property type="evidence" value="ECO:0007669"/>
    <property type="project" value="TreeGrafter"/>
</dbReference>
<keyword evidence="9" id="KW-0472">Membrane</keyword>
<dbReference type="PANTHER" id="PTHR48071">
    <property type="entry name" value="SRCR DOMAIN-CONTAINING PROTEIN"/>
    <property type="match status" value="1"/>
</dbReference>
<keyword evidence="6" id="KW-0325">Glycoprotein</keyword>
<keyword evidence="5" id="KW-1015">Disulfide bond</keyword>
<comment type="caution">
    <text evidence="7">Lacks conserved residue(s) required for the propagation of feature annotation.</text>
</comment>
<dbReference type="PROSITE" id="PS50287">
    <property type="entry name" value="SRCR_2"/>
    <property type="match status" value="1"/>
</dbReference>
<proteinExistence type="predicted"/>
<dbReference type="InterPro" id="IPR036772">
    <property type="entry name" value="SRCR-like_dom_sf"/>
</dbReference>
<evidence type="ECO:0000256" key="3">
    <source>
        <dbReference type="ARBA" id="ARBA00022729"/>
    </source>
</evidence>
<dbReference type="PANTHER" id="PTHR48071:SF15">
    <property type="entry name" value="SRCR DOMAIN-CONTAINING PROTEIN"/>
    <property type="match status" value="1"/>
</dbReference>
<dbReference type="AlphaFoldDB" id="A0A9D3PAQ6"/>
<name>A0A9D3PAQ6_MEGAT</name>
<feature type="transmembrane region" description="Helical" evidence="9">
    <location>
        <begin position="45"/>
        <end position="66"/>
    </location>
</feature>
<evidence type="ECO:0000256" key="6">
    <source>
        <dbReference type="ARBA" id="ARBA00023180"/>
    </source>
</evidence>
<sequence length="215" mass="23021">MGTDTKVCSGLAEVFYNGTWGSVCDNGMTETTATVICRQLGCGDMAFLVLGALFFLLLVALVVLLFQKRDLKRALSVRDHAPLHDAVYEEIEYKPAKGGAYSTPPMGSVLSEDLPSGYEDVGDSEGHSLSGESSQGEDYDDVIMEDSAGDLVTNNTLEDYDIITVDPGTGNEAGEVFDWLLVERVQAMEGPPEVEGMDYDDVGVEPLEGGGAFRG</sequence>
<keyword evidence="2" id="KW-0964">Secreted</keyword>
<evidence type="ECO:0000256" key="4">
    <source>
        <dbReference type="ARBA" id="ARBA00022737"/>
    </source>
</evidence>
<feature type="domain" description="SRCR" evidence="10">
    <location>
        <begin position="1"/>
        <end position="44"/>
    </location>
</feature>
<dbReference type="Pfam" id="PF00530">
    <property type="entry name" value="SRCR"/>
    <property type="match status" value="1"/>
</dbReference>
<evidence type="ECO:0000256" key="1">
    <source>
        <dbReference type="ARBA" id="ARBA00004613"/>
    </source>
</evidence>
<comment type="subcellular location">
    <subcellularLocation>
        <location evidence="1">Secreted</location>
    </subcellularLocation>
</comment>
<keyword evidence="9" id="KW-1133">Transmembrane helix</keyword>
<evidence type="ECO:0000256" key="8">
    <source>
        <dbReference type="SAM" id="MobiDB-lite"/>
    </source>
</evidence>
<dbReference type="Proteomes" id="UP001046870">
    <property type="component" value="Chromosome 23"/>
</dbReference>
<comment type="caution">
    <text evidence="11">The sequence shown here is derived from an EMBL/GenBank/DDBJ whole genome shotgun (WGS) entry which is preliminary data.</text>
</comment>
<dbReference type="SMART" id="SM00202">
    <property type="entry name" value="SR"/>
    <property type="match status" value="1"/>
</dbReference>
<dbReference type="GO" id="GO:0005615">
    <property type="term" value="C:extracellular space"/>
    <property type="evidence" value="ECO:0007669"/>
    <property type="project" value="TreeGrafter"/>
</dbReference>
<keyword evidence="12" id="KW-1185">Reference proteome</keyword>
<dbReference type="GO" id="GO:0005886">
    <property type="term" value="C:plasma membrane"/>
    <property type="evidence" value="ECO:0007669"/>
    <property type="project" value="TreeGrafter"/>
</dbReference>
<dbReference type="SUPFAM" id="SSF56487">
    <property type="entry name" value="SRCR-like"/>
    <property type="match status" value="1"/>
</dbReference>
<evidence type="ECO:0000256" key="9">
    <source>
        <dbReference type="SAM" id="Phobius"/>
    </source>
</evidence>
<dbReference type="EMBL" id="JAFDVH010000023">
    <property type="protein sequence ID" value="KAG7455921.1"/>
    <property type="molecule type" value="Genomic_DNA"/>
</dbReference>
<keyword evidence="9" id="KW-0812">Transmembrane</keyword>
<keyword evidence="3" id="KW-0732">Signal</keyword>
<dbReference type="Gene3D" id="3.10.250.10">
    <property type="entry name" value="SRCR-like domain"/>
    <property type="match status" value="1"/>
</dbReference>
<gene>
    <name evidence="11" type="ORF">MATL_G00246250</name>
</gene>
<dbReference type="GO" id="GO:0004252">
    <property type="term" value="F:serine-type endopeptidase activity"/>
    <property type="evidence" value="ECO:0007669"/>
    <property type="project" value="TreeGrafter"/>
</dbReference>
<evidence type="ECO:0000256" key="2">
    <source>
        <dbReference type="ARBA" id="ARBA00022525"/>
    </source>
</evidence>
<dbReference type="InterPro" id="IPR001190">
    <property type="entry name" value="SRCR"/>
</dbReference>
<evidence type="ECO:0000313" key="12">
    <source>
        <dbReference type="Proteomes" id="UP001046870"/>
    </source>
</evidence>
<protein>
    <recommendedName>
        <fullName evidence="10">SRCR domain-containing protein</fullName>
    </recommendedName>
</protein>
<feature type="region of interest" description="Disordered" evidence="8">
    <location>
        <begin position="112"/>
        <end position="138"/>
    </location>
</feature>
<keyword evidence="4" id="KW-0677">Repeat</keyword>
<evidence type="ECO:0000256" key="5">
    <source>
        <dbReference type="ARBA" id="ARBA00023157"/>
    </source>
</evidence>
<evidence type="ECO:0000259" key="10">
    <source>
        <dbReference type="PROSITE" id="PS50287"/>
    </source>
</evidence>